<gene>
    <name evidence="3" type="ORF">DRP53_06965</name>
</gene>
<evidence type="ECO:0000313" key="3">
    <source>
        <dbReference type="EMBL" id="RKX69830.1"/>
    </source>
</evidence>
<dbReference type="GO" id="GO:0050897">
    <property type="term" value="F:cobalt ion binding"/>
    <property type="evidence" value="ECO:0007669"/>
    <property type="project" value="TreeGrafter"/>
</dbReference>
<dbReference type="InterPro" id="IPR036876">
    <property type="entry name" value="UVR_dom_sf"/>
</dbReference>
<name>A0A660SIP4_UNCW3</name>
<protein>
    <recommendedName>
        <fullName evidence="2">UVR domain-containing protein</fullName>
    </recommendedName>
</protein>
<dbReference type="InterPro" id="IPR001943">
    <property type="entry name" value="UVR_dom"/>
</dbReference>
<dbReference type="PANTHER" id="PTHR38430">
    <property type="entry name" value="PROTEIN-ARGININE KINASE ACTIVATOR PROTEIN"/>
    <property type="match status" value="1"/>
</dbReference>
<dbReference type="GO" id="GO:1990169">
    <property type="term" value="P:stress response to copper ion"/>
    <property type="evidence" value="ECO:0007669"/>
    <property type="project" value="TreeGrafter"/>
</dbReference>
<dbReference type="InterPro" id="IPR025542">
    <property type="entry name" value="YacH"/>
</dbReference>
<dbReference type="GO" id="GO:0046870">
    <property type="term" value="F:cadmium ion binding"/>
    <property type="evidence" value="ECO:0007669"/>
    <property type="project" value="TreeGrafter"/>
</dbReference>
<dbReference type="AlphaFoldDB" id="A0A660SIP4"/>
<sequence length="158" mass="18469">MLCDNCKKREAKIKIKEIGPDHKIVVLNLCEECAEKKGILIKQQISPLEKLQELLTKTKKIDLICPNCGLSFTDFKKRGRFGCSQCYQTFRSEIERIIASIHGARSHTGKRPREGEKPQSQRIKMMRLREELKRALEREEYERAAEIRDQLKKLVNNE</sequence>
<feature type="region of interest" description="Disordered" evidence="1">
    <location>
        <begin position="103"/>
        <end position="124"/>
    </location>
</feature>
<dbReference type="EMBL" id="QNBE01000064">
    <property type="protein sequence ID" value="RKX69830.1"/>
    <property type="molecule type" value="Genomic_DNA"/>
</dbReference>
<dbReference type="Proteomes" id="UP000268469">
    <property type="component" value="Unassembled WGS sequence"/>
</dbReference>
<dbReference type="PIRSF" id="PIRSF015034">
    <property type="entry name" value="YacH"/>
    <property type="match status" value="1"/>
</dbReference>
<evidence type="ECO:0000259" key="2">
    <source>
        <dbReference type="PROSITE" id="PS50151"/>
    </source>
</evidence>
<dbReference type="SUPFAM" id="SSF46600">
    <property type="entry name" value="C-terminal UvrC-binding domain of UvrB"/>
    <property type="match status" value="1"/>
</dbReference>
<dbReference type="PROSITE" id="PS50151">
    <property type="entry name" value="UVR"/>
    <property type="match status" value="1"/>
</dbReference>
<dbReference type="GO" id="GO:0008270">
    <property type="term" value="F:zinc ion binding"/>
    <property type="evidence" value="ECO:0007669"/>
    <property type="project" value="TreeGrafter"/>
</dbReference>
<dbReference type="GO" id="GO:0005507">
    <property type="term" value="F:copper ion binding"/>
    <property type="evidence" value="ECO:0007669"/>
    <property type="project" value="TreeGrafter"/>
</dbReference>
<reference evidence="3 4" key="1">
    <citation type="submission" date="2018-06" db="EMBL/GenBank/DDBJ databases">
        <title>Extensive metabolic versatility and redundancy in microbially diverse, dynamic hydrothermal sediments.</title>
        <authorList>
            <person name="Dombrowski N."/>
            <person name="Teske A."/>
            <person name="Baker B.J."/>
        </authorList>
    </citation>
    <scope>NUCLEOTIDE SEQUENCE [LARGE SCALE GENOMIC DNA]</scope>
    <source>
        <strain evidence="3">B36_G15</strain>
    </source>
</reference>
<proteinExistence type="predicted"/>
<feature type="domain" description="UVR" evidence="2">
    <location>
        <begin position="122"/>
        <end position="157"/>
    </location>
</feature>
<comment type="caution">
    <text evidence="3">The sequence shown here is derived from an EMBL/GenBank/DDBJ whole genome shotgun (WGS) entry which is preliminary data.</text>
</comment>
<evidence type="ECO:0000256" key="1">
    <source>
        <dbReference type="SAM" id="MobiDB-lite"/>
    </source>
</evidence>
<dbReference type="Pfam" id="PF02151">
    <property type="entry name" value="UVR"/>
    <property type="match status" value="1"/>
</dbReference>
<dbReference type="PANTHER" id="PTHR38430:SF1">
    <property type="entry name" value="PROTEIN-ARGININE KINASE ACTIVATOR PROTEIN"/>
    <property type="match status" value="1"/>
</dbReference>
<dbReference type="GO" id="GO:1990170">
    <property type="term" value="P:stress response to cadmium ion"/>
    <property type="evidence" value="ECO:0007669"/>
    <property type="project" value="TreeGrafter"/>
</dbReference>
<organism evidence="3 4">
    <name type="scientific">candidate division WOR-3 bacterium</name>
    <dbReference type="NCBI Taxonomy" id="2052148"/>
    <lineage>
        <taxon>Bacteria</taxon>
        <taxon>Bacteria division WOR-3</taxon>
    </lineage>
</organism>
<evidence type="ECO:0000313" key="4">
    <source>
        <dbReference type="Proteomes" id="UP000268469"/>
    </source>
</evidence>
<accession>A0A660SIP4</accession>